<dbReference type="Proteomes" id="UP000091929">
    <property type="component" value="Unassembled WGS sequence"/>
</dbReference>
<comment type="function">
    <text evidence="2">CRISPR (clustered regularly interspaced short palindromic repeat) is an adaptive immune system that provides protection against mobile genetic elements (viruses, transposable elements and conjugative plasmids). CRISPR clusters contain spacers, sequences complementary to antecedent mobile elements, and target invading nucleic acids. CRISPR clusters are transcribed and processed into CRISPR RNA (crRNA).</text>
</comment>
<reference evidence="3 4" key="1">
    <citation type="journal article" date="2016" name="ISME J.">
        <title>Chasing the elusive Euryarchaeota class WSA2: genomes reveal a uniquely fastidious methyl-reducing methanogen.</title>
        <authorList>
            <person name="Nobu M.K."/>
            <person name="Narihiro T."/>
            <person name="Kuroda K."/>
            <person name="Mei R."/>
            <person name="Liu W.T."/>
        </authorList>
    </citation>
    <scope>NUCLEOTIDE SEQUENCE [LARGE SCALE GENOMIC DNA]</scope>
    <source>
        <strain evidence="3">B15fssc0709_Meth_Bin003</strain>
    </source>
</reference>
<dbReference type="NCBIfam" id="TIGR01875">
    <property type="entry name" value="cas_MJ0381"/>
    <property type="match status" value="1"/>
</dbReference>
<sequence length="332" mass="37530">MSKTVVGFMLVDAPHSALNNAGADAGDRTDNIVRVKSIRRGRKVYPYVSGQALRYWWRDTLEQKYDWNVSPIERQKKIAFTSANPIEYDDDDVFGYMRALKAKEGGTVTRISPLKTSPLISVIGQIPTQDFGVMARHEGDPVPYEHEFYSTVLKGIFSLNLDSLGVFYADEKTGYKNMYPKLEEKAEEKGLVKDEKNGKWIMPEDIRIKRAQEVIKALPYLQGGAKLTSHLTDVSPKFLVLAVIDGGNHIFMNIAKEENGEPEINIEALEEVINEYSDSLLTNIYVGSRKGFMDKLDDPITKLAEENEKIQFGTIKETVDQFAEKIPELIKQ</sequence>
<evidence type="ECO:0000256" key="2">
    <source>
        <dbReference type="ARBA" id="ARBA00025626"/>
    </source>
</evidence>
<keyword evidence="1" id="KW-0051">Antiviral defense</keyword>
<dbReference type="PATRIC" id="fig|1706437.3.peg.1812"/>
<dbReference type="EMBL" id="LNGF01000058">
    <property type="protein sequence ID" value="KYC46587.1"/>
    <property type="molecule type" value="Genomic_DNA"/>
</dbReference>
<dbReference type="AlphaFoldDB" id="A0A150INQ9"/>
<dbReference type="InterPro" id="IPR010154">
    <property type="entry name" value="CRISPR-assoc_Cas7/Cst2/DevR"/>
</dbReference>
<protein>
    <recommendedName>
        <fullName evidence="5">Type I-B CRISPR-associated protein Cas7/Cst2/DevR</fullName>
    </recommendedName>
</protein>
<organism evidence="3 4">
    <name type="scientific">Candidatus Methanofastidiosum methylothiophilum</name>
    <dbReference type="NCBI Taxonomy" id="1705564"/>
    <lineage>
        <taxon>Archaea</taxon>
        <taxon>Methanobacteriati</taxon>
        <taxon>Methanobacteriota</taxon>
        <taxon>Stenosarchaea group</taxon>
        <taxon>Candidatus Methanofastidiosia</taxon>
        <taxon>Candidatus Methanofastidiosales</taxon>
        <taxon>Candidatus Methanofastidiosaceae</taxon>
        <taxon>Candidatus Methanofastidiosum</taxon>
    </lineage>
</organism>
<evidence type="ECO:0000256" key="1">
    <source>
        <dbReference type="ARBA" id="ARBA00023118"/>
    </source>
</evidence>
<evidence type="ECO:0000313" key="4">
    <source>
        <dbReference type="Proteomes" id="UP000091929"/>
    </source>
</evidence>
<dbReference type="InterPro" id="IPR013414">
    <property type="entry name" value="Cas7/Cst2/DevR_sub_I-B/Tneap"/>
</dbReference>
<comment type="caution">
    <text evidence="3">The sequence shown here is derived from an EMBL/GenBank/DDBJ whole genome shotgun (WGS) entry which is preliminary data.</text>
</comment>
<dbReference type="GO" id="GO:0051607">
    <property type="term" value="P:defense response to virus"/>
    <property type="evidence" value="ECO:0007669"/>
    <property type="project" value="UniProtKB-KW"/>
</dbReference>
<name>A0A150INQ9_9EURY</name>
<accession>A0A150INQ9</accession>
<gene>
    <name evidence="3" type="ORF">APG11_01800</name>
</gene>
<dbReference type="Pfam" id="PF01905">
    <property type="entry name" value="DevR"/>
    <property type="match status" value="1"/>
</dbReference>
<dbReference type="NCBIfam" id="TIGR02585">
    <property type="entry name" value="cas_Cst2_DevR"/>
    <property type="match status" value="1"/>
</dbReference>
<proteinExistence type="predicted"/>
<evidence type="ECO:0008006" key="5">
    <source>
        <dbReference type="Google" id="ProtNLM"/>
    </source>
</evidence>
<evidence type="ECO:0000313" key="3">
    <source>
        <dbReference type="EMBL" id="KYC46587.1"/>
    </source>
</evidence>